<sequence length="153" mass="16346">MVHSGIPEEKMSLRSACAAATIVSVVLLTEVYSGARVYAQQSTGQLLISSGFNPIAATAPEMLKRLMSFPPNQFQLRQKGGRPYYVYADPTGCTCAYVGSVAAMNKYRASFGALPADALSAGGFTDPEQNLINSMDNDEASAEFNNDVFGPDF</sequence>
<reference evidence="1 2" key="1">
    <citation type="journal article" date="2020" name="Arch. Microbiol.">
        <title>Bradyrhizobium uaiense sp. nov., a new highly efficient cowpea symbiont.</title>
        <authorList>
            <person name="Cabral Michel D."/>
            <person name="Azarias Guimaraes A."/>
            <person name="Martins da Costa E."/>
            <person name="Soares de Carvalho T."/>
            <person name="Balsanelli E."/>
            <person name="Willems A."/>
            <person name="Maltempi de Souza E."/>
            <person name="de Souza Moreira F.M."/>
        </authorList>
    </citation>
    <scope>NUCLEOTIDE SEQUENCE [LARGE SCALE GENOMIC DNA]</scope>
    <source>
        <strain evidence="1 2">UFLA 03-164</strain>
    </source>
</reference>
<organism evidence="1 2">
    <name type="scientific">Bradyrhizobium uaiense</name>
    <dbReference type="NCBI Taxonomy" id="2594946"/>
    <lineage>
        <taxon>Bacteria</taxon>
        <taxon>Pseudomonadati</taxon>
        <taxon>Pseudomonadota</taxon>
        <taxon>Alphaproteobacteria</taxon>
        <taxon>Hyphomicrobiales</taxon>
        <taxon>Nitrobacteraceae</taxon>
        <taxon>Bradyrhizobium</taxon>
    </lineage>
</organism>
<gene>
    <name evidence="1" type="ORF">FNJ47_05375</name>
</gene>
<evidence type="ECO:0000313" key="2">
    <source>
        <dbReference type="Proteomes" id="UP000468531"/>
    </source>
</evidence>
<dbReference type="Proteomes" id="UP000468531">
    <property type="component" value="Unassembled WGS sequence"/>
</dbReference>
<dbReference type="AlphaFoldDB" id="A0A6P1BA06"/>
<accession>A0A6P1BA06</accession>
<name>A0A6P1BA06_9BRAD</name>
<proteinExistence type="predicted"/>
<dbReference type="RefSeq" id="WP_163151333.1">
    <property type="nucleotide sequence ID" value="NZ_VKHP01000012.1"/>
</dbReference>
<dbReference type="EMBL" id="VKHP01000012">
    <property type="protein sequence ID" value="NEU95277.1"/>
    <property type="molecule type" value="Genomic_DNA"/>
</dbReference>
<comment type="caution">
    <text evidence="1">The sequence shown here is derived from an EMBL/GenBank/DDBJ whole genome shotgun (WGS) entry which is preliminary data.</text>
</comment>
<evidence type="ECO:0000313" key="1">
    <source>
        <dbReference type="EMBL" id="NEU95277.1"/>
    </source>
</evidence>
<protein>
    <submittedName>
        <fullName evidence="1">Uncharacterized protein</fullName>
    </submittedName>
</protein>
<keyword evidence="2" id="KW-1185">Reference proteome</keyword>